<evidence type="ECO:0000313" key="1">
    <source>
        <dbReference type="EMBL" id="SVD29276.1"/>
    </source>
</evidence>
<dbReference type="Gene3D" id="3.40.190.10">
    <property type="entry name" value="Periplasmic binding protein-like II"/>
    <property type="match status" value="2"/>
</dbReference>
<sequence>GVLAAVCPSPIIVQTDWHAQAEHGPTYELLGQDYEIDAFNYSVTGTLVTSGEVDTGVDIEIREGGPATGWQQTASVMYQDPDIFLGYTSTDGAVEASAGQPTVSVAVIMEKNPQIIMWNPEQFPGVERVADLPDDTPILTSWMATYLYWLINQGIVDASQVEESYEAGVSRFVAEDGAYGQQGYASNEPYIYEVETPEYGKAVQYELTHDMGYETYSQNYGVLPERIEEDRACLELLVPILQQGMVDYVTDGAETNAVIMDVNATYDDGFVYSEGNAEFGHTELGRLGLIGNGPDG</sequence>
<name>A0A382U4N6_9ZZZZ</name>
<feature type="non-terminal residue" evidence="1">
    <location>
        <position position="296"/>
    </location>
</feature>
<feature type="non-terminal residue" evidence="1">
    <location>
        <position position="1"/>
    </location>
</feature>
<proteinExistence type="predicted"/>
<dbReference type="EMBL" id="UINC01141505">
    <property type="protein sequence ID" value="SVD29276.1"/>
    <property type="molecule type" value="Genomic_DNA"/>
</dbReference>
<organism evidence="1">
    <name type="scientific">marine metagenome</name>
    <dbReference type="NCBI Taxonomy" id="408172"/>
    <lineage>
        <taxon>unclassified sequences</taxon>
        <taxon>metagenomes</taxon>
        <taxon>ecological metagenomes</taxon>
    </lineage>
</organism>
<reference evidence="1" key="1">
    <citation type="submission" date="2018-05" db="EMBL/GenBank/DDBJ databases">
        <authorList>
            <person name="Lanie J.A."/>
            <person name="Ng W.-L."/>
            <person name="Kazmierczak K.M."/>
            <person name="Andrzejewski T.M."/>
            <person name="Davidsen T.M."/>
            <person name="Wayne K.J."/>
            <person name="Tettelin H."/>
            <person name="Glass J.I."/>
            <person name="Rusch D."/>
            <person name="Podicherti R."/>
            <person name="Tsui H.-C.T."/>
            <person name="Winkler M.E."/>
        </authorList>
    </citation>
    <scope>NUCLEOTIDE SEQUENCE</scope>
</reference>
<dbReference type="AlphaFoldDB" id="A0A382U4N6"/>
<accession>A0A382U4N6</accession>
<protein>
    <recommendedName>
        <fullName evidence="2">SsuA/THI5-like domain-containing protein</fullName>
    </recommendedName>
</protein>
<gene>
    <name evidence="1" type="ORF">METZ01_LOCUS382130</name>
</gene>
<evidence type="ECO:0008006" key="2">
    <source>
        <dbReference type="Google" id="ProtNLM"/>
    </source>
</evidence>